<dbReference type="InterPro" id="IPR019410">
    <property type="entry name" value="Methyltransf_16"/>
</dbReference>
<feature type="binding site" evidence="1">
    <location>
        <position position="170"/>
    </location>
    <ligand>
        <name>S-adenosyl-L-methionine</name>
        <dbReference type="ChEBI" id="CHEBI:59789"/>
    </ligand>
</feature>
<comment type="similarity">
    <text evidence="1">Belongs to the class I-like SAM-binding methyltransferase superfamily. METTL21 family. EFM6 subfamily.</text>
</comment>
<dbReference type="GO" id="GO:0016279">
    <property type="term" value="F:protein-lysine N-methyltransferase activity"/>
    <property type="evidence" value="ECO:0007669"/>
    <property type="project" value="UniProtKB-UniRule"/>
</dbReference>
<dbReference type="CDD" id="cd02440">
    <property type="entry name" value="AdoMet_MTases"/>
    <property type="match status" value="1"/>
</dbReference>
<dbReference type="HAMAP" id="MF_03198">
    <property type="entry name" value="Methyltr_EFM6"/>
    <property type="match status" value="1"/>
</dbReference>
<dbReference type="STRING" id="1328759.A0A5C2SFN5"/>
<dbReference type="AlphaFoldDB" id="A0A5C2SFN5"/>
<feature type="binding site" evidence="1">
    <location>
        <begin position="104"/>
        <end position="106"/>
    </location>
    <ligand>
        <name>S-adenosyl-L-methionine</name>
        <dbReference type="ChEBI" id="CHEBI:59789"/>
    </ligand>
</feature>
<keyword evidence="1" id="KW-0808">Transferase</keyword>
<dbReference type="EMBL" id="ML122260">
    <property type="protein sequence ID" value="RPD61979.1"/>
    <property type="molecule type" value="Genomic_DNA"/>
</dbReference>
<feature type="binding site" evidence="1">
    <location>
        <position position="125"/>
    </location>
    <ligand>
        <name>S-adenosyl-L-methionine</name>
        <dbReference type="ChEBI" id="CHEBI:59789"/>
    </ligand>
</feature>
<accession>A0A5C2SFN5</accession>
<keyword evidence="1" id="KW-0949">S-adenosyl-L-methionine</keyword>
<dbReference type="Pfam" id="PF10294">
    <property type="entry name" value="Methyltransf_16"/>
    <property type="match status" value="1"/>
</dbReference>
<dbReference type="EC" id="2.1.1.-" evidence="1"/>
<dbReference type="Proteomes" id="UP000313359">
    <property type="component" value="Unassembled WGS sequence"/>
</dbReference>
<comment type="function">
    <text evidence="1">S-adenosyl-L-methionine-dependent protein-lysine N-methyltransferase that methylates elongation factor 1-alpha.</text>
</comment>
<comment type="subcellular location">
    <subcellularLocation>
        <location evidence="1">Cytoplasm</location>
    </subcellularLocation>
</comment>
<organism evidence="2 3">
    <name type="scientific">Lentinus tigrinus ALCF2SS1-6</name>
    <dbReference type="NCBI Taxonomy" id="1328759"/>
    <lineage>
        <taxon>Eukaryota</taxon>
        <taxon>Fungi</taxon>
        <taxon>Dikarya</taxon>
        <taxon>Basidiomycota</taxon>
        <taxon>Agaricomycotina</taxon>
        <taxon>Agaricomycetes</taxon>
        <taxon>Polyporales</taxon>
        <taxon>Polyporaceae</taxon>
        <taxon>Lentinus</taxon>
    </lineage>
</organism>
<keyword evidence="1" id="KW-0489">Methyltransferase</keyword>
<dbReference type="InterPro" id="IPR029063">
    <property type="entry name" value="SAM-dependent_MTases_sf"/>
</dbReference>
<dbReference type="OrthoDB" id="407325at2759"/>
<sequence length="246" mass="26934">MLDLALEEKLDELDPLRHLREDDSDEDGAAHLVPVQPPSIRNQSIELTFHPSAATDTVPAPITVKLSVDASPGCGGIAWPAGEVLGSYIARKGSLQGKNVLELGSGTGLVGLVAGALGAHVWITDQAPLLGIMKQNVSLNHLKSCVTVAELNWGEPVPAAIPKPDLILAADCVYFEPAFPLLVQTLAELVPDRSTEVLFCYKKRRKADKRFFTLLRKEFTWEEVADDPEREVYSREAISLLRLHRK</sequence>
<dbReference type="PANTHER" id="PTHR14614">
    <property type="entry name" value="HEPATOCELLULAR CARCINOMA-ASSOCIATED ANTIGEN"/>
    <property type="match status" value="1"/>
</dbReference>
<dbReference type="GO" id="GO:0005737">
    <property type="term" value="C:cytoplasm"/>
    <property type="evidence" value="ECO:0007669"/>
    <property type="project" value="UniProtKB-SubCell"/>
</dbReference>
<reference evidence="2" key="1">
    <citation type="journal article" date="2018" name="Genome Biol. Evol.">
        <title>Genomics and development of Lentinus tigrinus, a white-rot wood-decaying mushroom with dimorphic fruiting bodies.</title>
        <authorList>
            <person name="Wu B."/>
            <person name="Xu Z."/>
            <person name="Knudson A."/>
            <person name="Carlson A."/>
            <person name="Chen N."/>
            <person name="Kovaka S."/>
            <person name="LaButti K."/>
            <person name="Lipzen A."/>
            <person name="Pennachio C."/>
            <person name="Riley R."/>
            <person name="Schakwitz W."/>
            <person name="Umezawa K."/>
            <person name="Ohm R.A."/>
            <person name="Grigoriev I.V."/>
            <person name="Nagy L.G."/>
            <person name="Gibbons J."/>
            <person name="Hibbett D."/>
        </authorList>
    </citation>
    <scope>NUCLEOTIDE SEQUENCE [LARGE SCALE GENOMIC DNA]</scope>
    <source>
        <strain evidence="2">ALCF2SS1-6</strain>
    </source>
</reference>
<protein>
    <recommendedName>
        <fullName evidence="1">Protein-lysine N-methyltransferase EFM6</fullName>
        <ecNumber evidence="1">2.1.1.-</ecNumber>
    </recommendedName>
    <alternativeName>
        <fullName evidence="1">Elongation factor methyltransferase 6</fullName>
    </alternativeName>
</protein>
<dbReference type="PANTHER" id="PTHR14614:SF132">
    <property type="entry name" value="PROTEIN-LYSINE METHYLTRANSFERASE C42C1.13"/>
    <property type="match status" value="1"/>
</dbReference>
<keyword evidence="3" id="KW-1185">Reference proteome</keyword>
<evidence type="ECO:0000313" key="2">
    <source>
        <dbReference type="EMBL" id="RPD61979.1"/>
    </source>
</evidence>
<proteinExistence type="inferred from homology"/>
<dbReference type="SUPFAM" id="SSF53335">
    <property type="entry name" value="S-adenosyl-L-methionine-dependent methyltransferases"/>
    <property type="match status" value="1"/>
</dbReference>
<evidence type="ECO:0000313" key="3">
    <source>
        <dbReference type="Proteomes" id="UP000313359"/>
    </source>
</evidence>
<evidence type="ECO:0000256" key="1">
    <source>
        <dbReference type="HAMAP-Rule" id="MF_03198"/>
    </source>
</evidence>
<keyword evidence="1" id="KW-0963">Cytoplasm</keyword>
<dbReference type="GO" id="GO:0032259">
    <property type="term" value="P:methylation"/>
    <property type="evidence" value="ECO:0007669"/>
    <property type="project" value="UniProtKB-KW"/>
</dbReference>
<name>A0A5C2SFN5_9APHY</name>
<dbReference type="Gene3D" id="3.40.50.150">
    <property type="entry name" value="Vaccinia Virus protein VP39"/>
    <property type="match status" value="1"/>
</dbReference>
<gene>
    <name evidence="1" type="primary">EFM6</name>
    <name evidence="2" type="ORF">L227DRAFT_609848</name>
</gene>
<feature type="binding site" evidence="1">
    <location>
        <position position="79"/>
    </location>
    <ligand>
        <name>S-adenosyl-L-methionine</name>
        <dbReference type="ChEBI" id="CHEBI:59789"/>
    </ligand>
</feature>
<feature type="binding site" evidence="1">
    <location>
        <position position="153"/>
    </location>
    <ligand>
        <name>S-adenosyl-L-methionine</name>
        <dbReference type="ChEBI" id="CHEBI:59789"/>
    </ligand>
</feature>
<dbReference type="InterPro" id="IPR033684">
    <property type="entry name" value="EFM6"/>
</dbReference>